<gene>
    <name evidence="13" type="ORF">KAK11_10950</name>
</gene>
<name>A0ABS5DXG9_9BURK</name>
<dbReference type="EMBL" id="JAGQDG010000004">
    <property type="protein sequence ID" value="MBQ0935843.1"/>
    <property type="molecule type" value="Genomic_DNA"/>
</dbReference>
<organism evidence="13 14">
    <name type="scientific">Ideonella paludis</name>
    <dbReference type="NCBI Taxonomy" id="1233411"/>
    <lineage>
        <taxon>Bacteria</taxon>
        <taxon>Pseudomonadati</taxon>
        <taxon>Pseudomonadota</taxon>
        <taxon>Betaproteobacteria</taxon>
        <taxon>Burkholderiales</taxon>
        <taxon>Sphaerotilaceae</taxon>
        <taxon>Ideonella</taxon>
    </lineage>
</organism>
<dbReference type="SUPFAM" id="SSF54523">
    <property type="entry name" value="Pili subunits"/>
    <property type="match status" value="1"/>
</dbReference>
<evidence type="ECO:0000313" key="13">
    <source>
        <dbReference type="EMBL" id="MBQ0935843.1"/>
    </source>
</evidence>
<dbReference type="RefSeq" id="WP_310737787.1">
    <property type="nucleotide sequence ID" value="NZ_JAGQDG010000004.1"/>
</dbReference>
<evidence type="ECO:0000256" key="8">
    <source>
        <dbReference type="ARBA" id="ARBA00023136"/>
    </source>
</evidence>
<dbReference type="InterPro" id="IPR012902">
    <property type="entry name" value="N_methyl_site"/>
</dbReference>
<evidence type="ECO:0000256" key="10">
    <source>
        <dbReference type="ARBA" id="ARBA00030775"/>
    </source>
</evidence>
<evidence type="ECO:0000259" key="12">
    <source>
        <dbReference type="Pfam" id="PF12019"/>
    </source>
</evidence>
<dbReference type="Pfam" id="PF07963">
    <property type="entry name" value="N_methyl"/>
    <property type="match status" value="1"/>
</dbReference>
<reference evidence="13 14" key="1">
    <citation type="submission" date="2021-04" db="EMBL/GenBank/DDBJ databases">
        <title>The genome sequence of type strain Ideonella paludis KCTC 32238.</title>
        <authorList>
            <person name="Liu Y."/>
        </authorList>
    </citation>
    <scope>NUCLEOTIDE SEQUENCE [LARGE SCALE GENOMIC DNA]</scope>
    <source>
        <strain evidence="13 14">KCTC 32238</strain>
    </source>
</reference>
<keyword evidence="6 11" id="KW-0812">Transmembrane</keyword>
<dbReference type="NCBIfam" id="TIGR02532">
    <property type="entry name" value="IV_pilin_GFxxxE"/>
    <property type="match status" value="1"/>
</dbReference>
<comment type="subcellular location">
    <subcellularLocation>
        <location evidence="1">Cell inner membrane</location>
        <topology evidence="1">Single-pass membrane protein</topology>
    </subcellularLocation>
</comment>
<dbReference type="InterPro" id="IPR045584">
    <property type="entry name" value="Pilin-like"/>
</dbReference>
<keyword evidence="14" id="KW-1185">Reference proteome</keyword>
<feature type="transmembrane region" description="Helical" evidence="11">
    <location>
        <begin position="12"/>
        <end position="34"/>
    </location>
</feature>
<keyword evidence="8 11" id="KW-0472">Membrane</keyword>
<evidence type="ECO:0000256" key="6">
    <source>
        <dbReference type="ARBA" id="ARBA00022692"/>
    </source>
</evidence>
<accession>A0ABS5DXG9</accession>
<comment type="similarity">
    <text evidence="9">Belongs to the GSP H family.</text>
</comment>
<dbReference type="Pfam" id="PF12019">
    <property type="entry name" value="GspH"/>
    <property type="match status" value="1"/>
</dbReference>
<feature type="domain" description="General secretion pathway GspH" evidence="12">
    <location>
        <begin position="46"/>
        <end position="168"/>
    </location>
</feature>
<dbReference type="Gene3D" id="3.55.40.10">
    <property type="entry name" value="minor pseudopilin epsh domain"/>
    <property type="match status" value="1"/>
</dbReference>
<keyword evidence="7 11" id="KW-1133">Transmembrane helix</keyword>
<protein>
    <recommendedName>
        <fullName evidence="2">Type II secretion system protein H</fullName>
    </recommendedName>
    <alternativeName>
        <fullName evidence="10">General secretion pathway protein H</fullName>
    </alternativeName>
</protein>
<proteinExistence type="inferred from homology"/>
<evidence type="ECO:0000256" key="4">
    <source>
        <dbReference type="ARBA" id="ARBA00022481"/>
    </source>
</evidence>
<evidence type="ECO:0000313" key="14">
    <source>
        <dbReference type="Proteomes" id="UP000672097"/>
    </source>
</evidence>
<sequence length="186" mass="19937">MAQPSPSKGFTLIELMTTIAVMAILTTIALADFVNPLVDMRQNSLAAEFSDTVSLARSEAQRRRQVVVLCPRSVSGGCQAGAANWNAGWVMFQDTDNDRTVDGDEAVIQVRSNLDNRTTLVATVDLPGTPIAMDPQGATIGLKDDALTFRFSDEKVSNKRYVVLGRAGRARTLAQADCTSAKGCTP</sequence>
<evidence type="ECO:0000256" key="5">
    <source>
        <dbReference type="ARBA" id="ARBA00022519"/>
    </source>
</evidence>
<dbReference type="InterPro" id="IPR022346">
    <property type="entry name" value="T2SS_GspH"/>
</dbReference>
<keyword evidence="3" id="KW-1003">Cell membrane</keyword>
<dbReference type="PROSITE" id="PS00409">
    <property type="entry name" value="PROKAR_NTER_METHYL"/>
    <property type="match status" value="1"/>
</dbReference>
<dbReference type="Proteomes" id="UP000672097">
    <property type="component" value="Unassembled WGS sequence"/>
</dbReference>
<evidence type="ECO:0000256" key="11">
    <source>
        <dbReference type="SAM" id="Phobius"/>
    </source>
</evidence>
<evidence type="ECO:0000256" key="2">
    <source>
        <dbReference type="ARBA" id="ARBA00021549"/>
    </source>
</evidence>
<keyword evidence="4" id="KW-0488">Methylation</keyword>
<keyword evidence="5" id="KW-0997">Cell inner membrane</keyword>
<evidence type="ECO:0000256" key="3">
    <source>
        <dbReference type="ARBA" id="ARBA00022475"/>
    </source>
</evidence>
<evidence type="ECO:0000256" key="1">
    <source>
        <dbReference type="ARBA" id="ARBA00004377"/>
    </source>
</evidence>
<comment type="caution">
    <text evidence="13">The sequence shown here is derived from an EMBL/GenBank/DDBJ whole genome shotgun (WGS) entry which is preliminary data.</text>
</comment>
<evidence type="ECO:0000256" key="9">
    <source>
        <dbReference type="ARBA" id="ARBA00025772"/>
    </source>
</evidence>
<evidence type="ECO:0000256" key="7">
    <source>
        <dbReference type="ARBA" id="ARBA00022989"/>
    </source>
</evidence>